<evidence type="ECO:0008006" key="5">
    <source>
        <dbReference type="Google" id="ProtNLM"/>
    </source>
</evidence>
<feature type="region of interest" description="Disordered" evidence="2">
    <location>
        <begin position="301"/>
        <end position="330"/>
    </location>
</feature>
<gene>
    <name evidence="3" type="ORF">VW23_012780</name>
</gene>
<keyword evidence="4" id="KW-1185">Reference proteome</keyword>
<dbReference type="OrthoDB" id="9791432at2"/>
<evidence type="ECO:0000256" key="1">
    <source>
        <dbReference type="SAM" id="Coils"/>
    </source>
</evidence>
<feature type="compositionally biased region" description="Low complexity" evidence="2">
    <location>
        <begin position="101"/>
        <end position="117"/>
    </location>
</feature>
<protein>
    <recommendedName>
        <fullName evidence="5">Magnesium transporter MgtE intracellular domain-containing protein</fullName>
    </recommendedName>
</protein>
<name>A0A1E5XUD9_9HYPH</name>
<dbReference type="RefSeq" id="WP_069908649.1">
    <property type="nucleotide sequence ID" value="NZ_LAJE02000085.1"/>
</dbReference>
<dbReference type="AlphaFoldDB" id="A0A1E5XUD9"/>
<proteinExistence type="predicted"/>
<feature type="region of interest" description="Disordered" evidence="2">
    <location>
        <begin position="42"/>
        <end position="162"/>
    </location>
</feature>
<evidence type="ECO:0000256" key="2">
    <source>
        <dbReference type="SAM" id="MobiDB-lite"/>
    </source>
</evidence>
<evidence type="ECO:0000313" key="4">
    <source>
        <dbReference type="Proteomes" id="UP000095463"/>
    </source>
</evidence>
<reference evidence="3 4" key="1">
    <citation type="journal article" date="2015" name="Genome Announc.">
        <title>Genome Assemblies of Three Soil-Associated Devosia species: D. insulae, D. limi, and D. soli.</title>
        <authorList>
            <person name="Hassan Y.I."/>
            <person name="Lepp D."/>
            <person name="Zhou T."/>
        </authorList>
    </citation>
    <scope>NUCLEOTIDE SEQUENCE [LARGE SCALE GENOMIC DNA]</scope>
    <source>
        <strain evidence="3 4">DS-56</strain>
    </source>
</reference>
<keyword evidence="1" id="KW-0175">Coiled coil</keyword>
<sequence length="330" mass="33488">MKTPRLLPVVIAAATALLLFKGIGLVTTGGYVLTGTGSAVAAGGGGGEHAAPAATGGAGADPTMALPPDTTMADTSPTLSDGAPVLPLEPEGAAEAGGHGAEPATEAPAETAPAEGPAPAPIEMACAPEAATEPAAGHGEAPADAAAPLADCPPSVNEHGDALPMELNSAGVLAPMESEGGSESELLGRLGERRDSLDAREKELEMRMALVEAAEKRLDERTATLKAIEAKINALVDEKKAAENEQFASIVAMYETMKPKEAATIFNQLDMGVLMRVAKAMNPRKMAPVLARMDPMKAKSLTAGLATEQPEPSLDTPVEDLASLPQIVGQ</sequence>
<feature type="compositionally biased region" description="Low complexity" evidence="2">
    <location>
        <begin position="125"/>
        <end position="154"/>
    </location>
</feature>
<feature type="coiled-coil region" evidence="1">
    <location>
        <begin position="211"/>
        <end position="245"/>
    </location>
</feature>
<accession>A0A1E5XUD9</accession>
<dbReference type="SUPFAM" id="SSF158791">
    <property type="entry name" value="MgtE N-terminal domain-like"/>
    <property type="match status" value="1"/>
</dbReference>
<organism evidence="3 4">
    <name type="scientific">Devosia insulae DS-56</name>
    <dbReference type="NCBI Taxonomy" id="1116389"/>
    <lineage>
        <taxon>Bacteria</taxon>
        <taxon>Pseudomonadati</taxon>
        <taxon>Pseudomonadota</taxon>
        <taxon>Alphaproteobacteria</taxon>
        <taxon>Hyphomicrobiales</taxon>
        <taxon>Devosiaceae</taxon>
        <taxon>Devosia</taxon>
    </lineage>
</organism>
<dbReference type="EMBL" id="LAJE02000085">
    <property type="protein sequence ID" value="OEO32195.1"/>
    <property type="molecule type" value="Genomic_DNA"/>
</dbReference>
<evidence type="ECO:0000313" key="3">
    <source>
        <dbReference type="EMBL" id="OEO32195.1"/>
    </source>
</evidence>
<dbReference type="Proteomes" id="UP000095463">
    <property type="component" value="Unassembled WGS sequence"/>
</dbReference>
<comment type="caution">
    <text evidence="3">The sequence shown here is derived from an EMBL/GenBank/DDBJ whole genome shotgun (WGS) entry which is preliminary data.</text>
</comment>